<organism evidence="2 3">
    <name type="scientific">Strigomonas culicis</name>
    <dbReference type="NCBI Taxonomy" id="28005"/>
    <lineage>
        <taxon>Eukaryota</taxon>
        <taxon>Discoba</taxon>
        <taxon>Euglenozoa</taxon>
        <taxon>Kinetoplastea</taxon>
        <taxon>Metakinetoplastina</taxon>
        <taxon>Trypanosomatida</taxon>
        <taxon>Trypanosomatidae</taxon>
        <taxon>Strigomonadinae</taxon>
        <taxon>Strigomonas</taxon>
    </lineage>
</organism>
<protein>
    <submittedName>
        <fullName evidence="2">Fatty acid elongase</fullName>
    </submittedName>
</protein>
<sequence>MKRRALFLAGAGRRLLDVRLHEHLREEVEVGEVHEAAVAGGGLGDAAGELVHVVDARLVGGEVHDEAVEGHGGATDHLQDLDRRDEGRKRAHQLLQAHGADGEVEVHDRVHRNVHGGEDGHGAVADAVAHPRKGEDGDVVVPVQERGQLLLLDDEPERVDQLEGLGEGKESHPGADGAGVQQRLVVEAQGVVPALLPESLGQRRHNDDHAEEGEGGQEQVPDNHAEAQPRGVLRTGAEQLGEEPGAVPDHAEVAEAEHGADIDVIHHPRADVRTAPQNNPGEHVSQGGKCC</sequence>
<proteinExistence type="predicted"/>
<dbReference type="EMBL" id="ATMH01000870">
    <property type="protein sequence ID" value="EPY35870.1"/>
    <property type="molecule type" value="Genomic_DNA"/>
</dbReference>
<comment type="caution">
    <text evidence="2">The sequence shown here is derived from an EMBL/GenBank/DDBJ whole genome shotgun (WGS) entry which is preliminary data.</text>
</comment>
<dbReference type="AlphaFoldDB" id="S9WIY4"/>
<reference evidence="2 3" key="1">
    <citation type="journal article" date="2013" name="PLoS ONE">
        <title>Predicting the Proteins of Angomonas deanei, Strigomonas culicis and Their Respective Endosymbionts Reveals New Aspects of the Trypanosomatidae Family.</title>
        <authorList>
            <person name="Motta M.C."/>
            <person name="Martins A.C."/>
            <person name="de Souza S.S."/>
            <person name="Catta-Preta C.M."/>
            <person name="Silva R."/>
            <person name="Klein C.C."/>
            <person name="de Almeida L.G."/>
            <person name="de Lima Cunha O."/>
            <person name="Ciapina L.P."/>
            <person name="Brocchi M."/>
            <person name="Colabardini A.C."/>
            <person name="de Araujo Lima B."/>
            <person name="Machado C.R."/>
            <person name="de Almeida Soares C.M."/>
            <person name="Probst C.M."/>
            <person name="de Menezes C.B."/>
            <person name="Thompson C.E."/>
            <person name="Bartholomeu D.C."/>
            <person name="Gradia D.F."/>
            <person name="Pavoni D.P."/>
            <person name="Grisard E.C."/>
            <person name="Fantinatti-Garboggini F."/>
            <person name="Marchini F.K."/>
            <person name="Rodrigues-Luiz G.F."/>
            <person name="Wagner G."/>
            <person name="Goldman G.H."/>
            <person name="Fietto J.L."/>
            <person name="Elias M.C."/>
            <person name="Goldman M.H."/>
            <person name="Sagot M.F."/>
            <person name="Pereira M."/>
            <person name="Stoco P.H."/>
            <person name="de Mendonca-Neto R.P."/>
            <person name="Teixeira S.M."/>
            <person name="Maciel T.E."/>
            <person name="de Oliveira Mendes T.A."/>
            <person name="Urmenyi T.P."/>
            <person name="de Souza W."/>
            <person name="Schenkman S."/>
            <person name="de Vasconcelos A.T."/>
        </authorList>
    </citation>
    <scope>NUCLEOTIDE SEQUENCE [LARGE SCALE GENOMIC DNA]</scope>
</reference>
<name>S9WIY4_9TRYP</name>
<feature type="region of interest" description="Disordered" evidence="1">
    <location>
        <begin position="195"/>
        <end position="224"/>
    </location>
</feature>
<accession>S9WIY4</accession>
<keyword evidence="3" id="KW-1185">Reference proteome</keyword>
<evidence type="ECO:0000256" key="1">
    <source>
        <dbReference type="SAM" id="MobiDB-lite"/>
    </source>
</evidence>
<gene>
    <name evidence="2" type="ORF">STCU_00870</name>
</gene>
<evidence type="ECO:0000313" key="2">
    <source>
        <dbReference type="EMBL" id="EPY35870.1"/>
    </source>
</evidence>
<evidence type="ECO:0000313" key="3">
    <source>
        <dbReference type="Proteomes" id="UP000015354"/>
    </source>
</evidence>
<dbReference type="Proteomes" id="UP000015354">
    <property type="component" value="Unassembled WGS sequence"/>
</dbReference>
<dbReference type="PROSITE" id="PS50890">
    <property type="entry name" value="PUA"/>
    <property type="match status" value="1"/>
</dbReference>
<feature type="region of interest" description="Disordered" evidence="1">
    <location>
        <begin position="272"/>
        <end position="291"/>
    </location>
</feature>